<protein>
    <submittedName>
        <fullName evidence="4">Methyltransferase domain-containing protein</fullName>
    </submittedName>
</protein>
<accession>A0A6B2R1W0</accession>
<dbReference type="GO" id="GO:0032259">
    <property type="term" value="P:methylation"/>
    <property type="evidence" value="ECO:0007669"/>
    <property type="project" value="UniProtKB-KW"/>
</dbReference>
<dbReference type="AlphaFoldDB" id="A0A6B2R1W0"/>
<evidence type="ECO:0000256" key="3">
    <source>
        <dbReference type="ARBA" id="ARBA00022691"/>
    </source>
</evidence>
<dbReference type="Gene3D" id="3.40.50.150">
    <property type="entry name" value="Vaccinia Virus protein VP39"/>
    <property type="match status" value="1"/>
</dbReference>
<dbReference type="GO" id="GO:0035657">
    <property type="term" value="C:eRF1 methyltransferase complex"/>
    <property type="evidence" value="ECO:0007669"/>
    <property type="project" value="TreeGrafter"/>
</dbReference>
<dbReference type="GO" id="GO:0008276">
    <property type="term" value="F:protein methyltransferase activity"/>
    <property type="evidence" value="ECO:0007669"/>
    <property type="project" value="TreeGrafter"/>
</dbReference>
<dbReference type="RefSeq" id="WP_163654413.1">
    <property type="nucleotide sequence ID" value="NZ_JAAGRN010000005.1"/>
</dbReference>
<organism evidence="4">
    <name type="scientific">Sheuella amnicola</name>
    <dbReference type="NCBI Taxonomy" id="2707330"/>
    <lineage>
        <taxon>Bacteria</taxon>
        <taxon>Pseudomonadati</taxon>
        <taxon>Pseudomonadota</taxon>
        <taxon>Betaproteobacteria</taxon>
        <taxon>Burkholderiales</taxon>
        <taxon>Alcaligenaceae</taxon>
        <taxon>Sheuella</taxon>
    </lineage>
</organism>
<dbReference type="GO" id="GO:0008757">
    <property type="term" value="F:S-adenosylmethionine-dependent methyltransferase activity"/>
    <property type="evidence" value="ECO:0007669"/>
    <property type="project" value="TreeGrafter"/>
</dbReference>
<keyword evidence="1 4" id="KW-0489">Methyltransferase</keyword>
<dbReference type="Pfam" id="PF06325">
    <property type="entry name" value="PrmA"/>
    <property type="match status" value="1"/>
</dbReference>
<dbReference type="EMBL" id="JAAGRN010000005">
    <property type="protein sequence ID" value="NDY83339.1"/>
    <property type="molecule type" value="Genomic_DNA"/>
</dbReference>
<keyword evidence="3" id="KW-0949">S-adenosyl-L-methionine</keyword>
<dbReference type="InterPro" id="IPR029063">
    <property type="entry name" value="SAM-dependent_MTases_sf"/>
</dbReference>
<gene>
    <name evidence="4" type="ORF">G3I67_08860</name>
</gene>
<dbReference type="SUPFAM" id="SSF53335">
    <property type="entry name" value="S-adenosyl-L-methionine-dependent methyltransferases"/>
    <property type="match status" value="1"/>
</dbReference>
<dbReference type="PANTHER" id="PTHR45875">
    <property type="entry name" value="METHYLTRANSFERASE N6AMT1"/>
    <property type="match status" value="1"/>
</dbReference>
<keyword evidence="2 4" id="KW-0808">Transferase</keyword>
<reference evidence="4" key="1">
    <citation type="submission" date="2020-02" db="EMBL/GenBank/DDBJ databases">
        <authorList>
            <person name="Chen W.-M."/>
        </authorList>
    </citation>
    <scope>NUCLEOTIDE SEQUENCE</scope>
    <source>
        <strain evidence="4">NBD-18</strain>
    </source>
</reference>
<sequence length="230" mass="25961">MGHHRFFNPENVYFQQFRPSPYTCALIRVLRRELSQKSIHKVLDVGTGSGLFLACLAGLGATELYGVDIDPQAIEATTALLKQLHPNLKCNLYQSDMWTPFQAQDKFDVMVANLPHFPGNFKDPTRPSGWGGGNGREIMDKWINGLAPHLNDGGCAYFSHQDLIGWAHSKELIERNGLAWQVVEQWTAFEPPERMAAVEEKYLTLDSQDLYAYGGYVFVEAKIVKVTKQK</sequence>
<name>A0A6B2R1W0_9BURK</name>
<proteinExistence type="predicted"/>
<dbReference type="InterPro" id="IPR052190">
    <property type="entry name" value="Euk-Arch_PrmC-MTase"/>
</dbReference>
<evidence type="ECO:0000313" key="4">
    <source>
        <dbReference type="EMBL" id="NDY83339.1"/>
    </source>
</evidence>
<evidence type="ECO:0000256" key="1">
    <source>
        <dbReference type="ARBA" id="ARBA00022603"/>
    </source>
</evidence>
<dbReference type="CDD" id="cd02440">
    <property type="entry name" value="AdoMet_MTases"/>
    <property type="match status" value="1"/>
</dbReference>
<dbReference type="PANTHER" id="PTHR45875:SF1">
    <property type="entry name" value="METHYLTRANSFERASE N6AMT1"/>
    <property type="match status" value="1"/>
</dbReference>
<comment type="caution">
    <text evidence="4">The sequence shown here is derived from an EMBL/GenBank/DDBJ whole genome shotgun (WGS) entry which is preliminary data.</text>
</comment>
<evidence type="ECO:0000256" key="2">
    <source>
        <dbReference type="ARBA" id="ARBA00022679"/>
    </source>
</evidence>